<accession>A2ELP1</accession>
<dbReference type="RefSeq" id="XP_001318629.1">
    <property type="nucleotide sequence ID" value="XM_001318594.1"/>
</dbReference>
<protein>
    <recommendedName>
        <fullName evidence="3">Bap-like</fullName>
    </recommendedName>
</protein>
<name>A2ELP1_TRIV3</name>
<evidence type="ECO:0008006" key="3">
    <source>
        <dbReference type="Google" id="ProtNLM"/>
    </source>
</evidence>
<sequence>MFSTFLSLSIAKSGIGKPSSLSRTNFVPKSKRVQEVDYSIGEISIDKETVAYESQHTLTFQINNPSSITLYIHCEYLNNHKVYSDSIATSGSITWQFPFPDSTNPNQITFSFYLTEDSAAEHTYSEVFDSARKEKQISLKLAPEVLSIYWPTQKNFSNSETLRPSIKISDSSSGKCFYTLDGTSLSFDYAANQENSQEITSISIVDLHYNNGNLHTITITGCKDENDIAATSMPGNTNYQFYIINLPKILNIRAPQGAITDYSAKVKVEFSDIDQGKKLQFYYKMEGDMSHRDMTPIESPFESPGTSPMEFQFSRGSTRSVRYYYRIFLQYLDPNSDITHKISDSYAVVLYFNRKPSLNFLTQPSKFVYHTGEDISFSVGILDDSSGNVLFIIGTQTLTHYYPYSSSNQEVPVTFKLNNVVYQKEVYTCTVKITDDYFESDQTQTISIKIRNKPSISGLKISQNVYQIGSEVVTVDFMLVDSDYSKTIYFYQHIEGMNDHQIGSVLTHDPSTSQHATLNLQGLSANDYRIYIYASDNEGTEYSKSEEVEPLNLRITEQMVLTLSNLYEYYSKDDHITPTVTLANIAEEGNFVISFIKGETTTQVPAVQYTVSGNPTLDISIPETLEYSIYTLKIQAIGQHTNSNVYTKEIKIISSTSLVLDNSALEQYDEQASSIHISGKVSGSGDITPTIQLNGQDQAGYSKIIPLGDGTNNQEFTDFNFQITSSIIRGQANTMKVIASSTYGTDYKNFQFIIKRIPILTEVKFEPSVISVGGSSTLKGKVKYEDNSAASGLHIHYKKNGDEAFTTFNLDGTAESDGSVTFSIPDFTFNAANEGIQYTIICTDDSDPNSDTKGKSSETTSTIKVITKPTIELTSPVSLPNYFHNGETTDLTFTVNSKYSGTISVTGESDETSIGNKIYTVGQDATSASSTVTISIPDTFSGDNINVYATVTSKVNGPDGAENNVLSDKTSIGHISIRNPSSIESITIDPESIITKSSTLTITCKFTDKDANKPLKLFVKVEDKVYSASSTKNSQGGTDEQTYPDFIIDLSEASNGQLAPGTHTMYAWLASDGEIDKIDYTEGDSTVNNLHSTKMSKDITILVATSLKLENAANEQHLNTEESLAIIGKISGSGTITFTFSLDGTPANSSTTQTMEAQIGGNDLTITGISFPLVGISPGSHTLAVTATGTDHVSSSKDLTFIIKRVPILTEVKFEPSVISVGGSSTLKGKVSNLYDTDISKFFIHYRKDDDQQYTNYQLRPTTQTDNNDQIVEFSIPISFDVKGDYSYSLICSDN</sequence>
<proteinExistence type="predicted"/>
<dbReference type="Proteomes" id="UP000001542">
    <property type="component" value="Unassembled WGS sequence"/>
</dbReference>
<reference evidence="1" key="2">
    <citation type="journal article" date="2007" name="Science">
        <title>Draft genome sequence of the sexually transmitted pathogen Trichomonas vaginalis.</title>
        <authorList>
            <person name="Carlton J.M."/>
            <person name="Hirt R.P."/>
            <person name="Silva J.C."/>
            <person name="Delcher A.L."/>
            <person name="Schatz M."/>
            <person name="Zhao Q."/>
            <person name="Wortman J.R."/>
            <person name="Bidwell S.L."/>
            <person name="Alsmark U.C.M."/>
            <person name="Besteiro S."/>
            <person name="Sicheritz-Ponten T."/>
            <person name="Noel C.J."/>
            <person name="Dacks J.B."/>
            <person name="Foster P.G."/>
            <person name="Simillion C."/>
            <person name="Van de Peer Y."/>
            <person name="Miranda-Saavedra D."/>
            <person name="Barton G.J."/>
            <person name="Westrop G.D."/>
            <person name="Mueller S."/>
            <person name="Dessi D."/>
            <person name="Fiori P.L."/>
            <person name="Ren Q."/>
            <person name="Paulsen I."/>
            <person name="Zhang H."/>
            <person name="Bastida-Corcuera F.D."/>
            <person name="Simoes-Barbosa A."/>
            <person name="Brown M.T."/>
            <person name="Hayes R.D."/>
            <person name="Mukherjee M."/>
            <person name="Okumura C.Y."/>
            <person name="Schneider R."/>
            <person name="Smith A.J."/>
            <person name="Vanacova S."/>
            <person name="Villalvazo M."/>
            <person name="Haas B.J."/>
            <person name="Pertea M."/>
            <person name="Feldblyum T.V."/>
            <person name="Utterback T.R."/>
            <person name="Shu C.L."/>
            <person name="Osoegawa K."/>
            <person name="de Jong P.J."/>
            <person name="Hrdy I."/>
            <person name="Horvathova L."/>
            <person name="Zubacova Z."/>
            <person name="Dolezal P."/>
            <person name="Malik S.B."/>
            <person name="Logsdon J.M. Jr."/>
            <person name="Henze K."/>
            <person name="Gupta A."/>
            <person name="Wang C.C."/>
            <person name="Dunne R.L."/>
            <person name="Upcroft J.A."/>
            <person name="Upcroft P."/>
            <person name="White O."/>
            <person name="Salzberg S.L."/>
            <person name="Tang P."/>
            <person name="Chiu C.-H."/>
            <person name="Lee Y.-S."/>
            <person name="Embley T.M."/>
            <person name="Coombs G.H."/>
            <person name="Mottram J.C."/>
            <person name="Tachezy J."/>
            <person name="Fraser-Liggett C.M."/>
            <person name="Johnson P.J."/>
        </authorList>
    </citation>
    <scope>NUCLEOTIDE SEQUENCE [LARGE SCALE GENOMIC DNA]</scope>
    <source>
        <strain evidence="1">G3</strain>
    </source>
</reference>
<gene>
    <name evidence="1" type="ORF">TVAG_403630</name>
</gene>
<reference evidence="1" key="1">
    <citation type="submission" date="2006-10" db="EMBL/GenBank/DDBJ databases">
        <authorList>
            <person name="Amadeo P."/>
            <person name="Zhao Q."/>
            <person name="Wortman J."/>
            <person name="Fraser-Liggett C."/>
            <person name="Carlton J."/>
        </authorList>
    </citation>
    <scope>NUCLEOTIDE SEQUENCE</scope>
    <source>
        <strain evidence="1">G3</strain>
    </source>
</reference>
<dbReference type="InParanoid" id="A2ELP1"/>
<evidence type="ECO:0000313" key="1">
    <source>
        <dbReference type="EMBL" id="EAY06406.1"/>
    </source>
</evidence>
<dbReference type="VEuPathDB" id="TrichDB:TVAG_403630"/>
<dbReference type="EMBL" id="DS113424">
    <property type="protein sequence ID" value="EAY06406.1"/>
    <property type="molecule type" value="Genomic_DNA"/>
</dbReference>
<dbReference type="KEGG" id="tva:4764276"/>
<keyword evidence="2" id="KW-1185">Reference proteome</keyword>
<evidence type="ECO:0000313" key="2">
    <source>
        <dbReference type="Proteomes" id="UP000001542"/>
    </source>
</evidence>
<dbReference type="VEuPathDB" id="TrichDB:TVAGG3_0894900"/>
<organism evidence="1 2">
    <name type="scientific">Trichomonas vaginalis (strain ATCC PRA-98 / G3)</name>
    <dbReference type="NCBI Taxonomy" id="412133"/>
    <lineage>
        <taxon>Eukaryota</taxon>
        <taxon>Metamonada</taxon>
        <taxon>Parabasalia</taxon>
        <taxon>Trichomonadida</taxon>
        <taxon>Trichomonadidae</taxon>
        <taxon>Trichomonas</taxon>
    </lineage>
</organism>